<organism evidence="2 3">
    <name type="scientific">Parvibaculum sedimenti</name>
    <dbReference type="NCBI Taxonomy" id="2608632"/>
    <lineage>
        <taxon>Bacteria</taxon>
        <taxon>Pseudomonadati</taxon>
        <taxon>Pseudomonadota</taxon>
        <taxon>Alphaproteobacteria</taxon>
        <taxon>Hyphomicrobiales</taxon>
        <taxon>Parvibaculaceae</taxon>
        <taxon>Parvibaculum</taxon>
    </lineage>
</organism>
<accession>A0A6N6VG09</accession>
<dbReference type="Proteomes" id="UP000468901">
    <property type="component" value="Unassembled WGS sequence"/>
</dbReference>
<proteinExistence type="inferred from homology"/>
<dbReference type="PANTHER" id="PTHR23419">
    <property type="entry name" value="DIVALENT CATION TOLERANCE CUTA-RELATED"/>
    <property type="match status" value="1"/>
</dbReference>
<dbReference type="EMBL" id="WESC01000012">
    <property type="protein sequence ID" value="KAB7739189.1"/>
    <property type="molecule type" value="Genomic_DNA"/>
</dbReference>
<gene>
    <name evidence="2" type="ORF">F2P47_13290</name>
</gene>
<protein>
    <submittedName>
        <fullName evidence="2">Divalent cation tolerance protein CutA</fullName>
    </submittedName>
</protein>
<dbReference type="InterPro" id="IPR015867">
    <property type="entry name" value="N-reg_PII/ATP_PRibTrfase_C"/>
</dbReference>
<dbReference type="Pfam" id="PF03091">
    <property type="entry name" value="CutA1"/>
    <property type="match status" value="1"/>
</dbReference>
<dbReference type="GO" id="GO:0010038">
    <property type="term" value="P:response to metal ion"/>
    <property type="evidence" value="ECO:0007669"/>
    <property type="project" value="InterPro"/>
</dbReference>
<name>A0A6N6VG09_9HYPH</name>
<evidence type="ECO:0000313" key="2">
    <source>
        <dbReference type="EMBL" id="KAB7739189.1"/>
    </source>
</evidence>
<sequence length="113" mass="12316">MSGAAQIGTEFVFIYTPLPDRSAAETMARALVRDGLAACVNIYPGVVSVCEWKGEIEVSDEVVAFIKTRRALAEEAMAAARKLHPYEVPAFLLLPIESGNEDYLAWAQGQVKD</sequence>
<dbReference type="InterPro" id="IPR011322">
    <property type="entry name" value="N-reg_PII-like_a/b"/>
</dbReference>
<keyword evidence="3" id="KW-1185">Reference proteome</keyword>
<dbReference type="SUPFAM" id="SSF54913">
    <property type="entry name" value="GlnB-like"/>
    <property type="match status" value="1"/>
</dbReference>
<dbReference type="InterPro" id="IPR004323">
    <property type="entry name" value="Ion_tolerance_CutA"/>
</dbReference>
<dbReference type="GO" id="GO:0005507">
    <property type="term" value="F:copper ion binding"/>
    <property type="evidence" value="ECO:0007669"/>
    <property type="project" value="TreeGrafter"/>
</dbReference>
<dbReference type="RefSeq" id="WP_152216861.1">
    <property type="nucleotide sequence ID" value="NZ_WESC01000012.1"/>
</dbReference>
<dbReference type="AlphaFoldDB" id="A0A6N6VG09"/>
<dbReference type="Gene3D" id="3.30.70.120">
    <property type="match status" value="1"/>
</dbReference>
<dbReference type="PANTHER" id="PTHR23419:SF8">
    <property type="entry name" value="FI09726P"/>
    <property type="match status" value="1"/>
</dbReference>
<comment type="similarity">
    <text evidence="1">Belongs to the CutA family.</text>
</comment>
<reference evidence="2 3" key="1">
    <citation type="submission" date="2019-09" db="EMBL/GenBank/DDBJ databases">
        <title>Parvibaculum sedimenti sp. nov., isolated from sediment.</title>
        <authorList>
            <person name="Wang Y."/>
        </authorList>
    </citation>
    <scope>NUCLEOTIDE SEQUENCE [LARGE SCALE GENOMIC DNA]</scope>
    <source>
        <strain evidence="2 3">HXT-9</strain>
    </source>
</reference>
<comment type="caution">
    <text evidence="2">The sequence shown here is derived from an EMBL/GenBank/DDBJ whole genome shotgun (WGS) entry which is preliminary data.</text>
</comment>
<evidence type="ECO:0000313" key="3">
    <source>
        <dbReference type="Proteomes" id="UP000468901"/>
    </source>
</evidence>
<evidence type="ECO:0000256" key="1">
    <source>
        <dbReference type="ARBA" id="ARBA00010169"/>
    </source>
</evidence>